<keyword evidence="2" id="KW-1185">Reference proteome</keyword>
<name>A0A388M3I7_CHABU</name>
<protein>
    <submittedName>
        <fullName evidence="1">Uncharacterized protein</fullName>
    </submittedName>
</protein>
<reference evidence="1 2" key="1">
    <citation type="journal article" date="2018" name="Cell">
        <title>The Chara Genome: Secondary Complexity and Implications for Plant Terrestrialization.</title>
        <authorList>
            <person name="Nishiyama T."/>
            <person name="Sakayama H."/>
            <person name="Vries J.D."/>
            <person name="Buschmann H."/>
            <person name="Saint-Marcoux D."/>
            <person name="Ullrich K.K."/>
            <person name="Haas F.B."/>
            <person name="Vanderstraeten L."/>
            <person name="Becker D."/>
            <person name="Lang D."/>
            <person name="Vosolsobe S."/>
            <person name="Rombauts S."/>
            <person name="Wilhelmsson P.K.I."/>
            <person name="Janitza P."/>
            <person name="Kern R."/>
            <person name="Heyl A."/>
            <person name="Rumpler F."/>
            <person name="Villalobos L.I.A.C."/>
            <person name="Clay J.M."/>
            <person name="Skokan R."/>
            <person name="Toyoda A."/>
            <person name="Suzuki Y."/>
            <person name="Kagoshima H."/>
            <person name="Schijlen E."/>
            <person name="Tajeshwar N."/>
            <person name="Catarino B."/>
            <person name="Hetherington A.J."/>
            <person name="Saltykova A."/>
            <person name="Bonnot C."/>
            <person name="Breuninger H."/>
            <person name="Symeonidi A."/>
            <person name="Radhakrishnan G.V."/>
            <person name="Van Nieuwerburgh F."/>
            <person name="Deforce D."/>
            <person name="Chang C."/>
            <person name="Karol K.G."/>
            <person name="Hedrich R."/>
            <person name="Ulvskov P."/>
            <person name="Glockner G."/>
            <person name="Delwiche C.F."/>
            <person name="Petrasek J."/>
            <person name="Van de Peer Y."/>
            <person name="Friml J."/>
            <person name="Beilby M."/>
            <person name="Dolan L."/>
            <person name="Kohara Y."/>
            <person name="Sugano S."/>
            <person name="Fujiyama A."/>
            <person name="Delaux P.-M."/>
            <person name="Quint M."/>
            <person name="TheiBen G."/>
            <person name="Hagemann M."/>
            <person name="Harholt J."/>
            <person name="Dunand C."/>
            <person name="Zachgo S."/>
            <person name="Langdale J."/>
            <person name="Maumus F."/>
            <person name="Straeten D.V.D."/>
            <person name="Gould S.B."/>
            <person name="Rensing S.A."/>
        </authorList>
    </citation>
    <scope>NUCLEOTIDE SEQUENCE [LARGE SCALE GENOMIC DNA]</scope>
    <source>
        <strain evidence="1 2">S276</strain>
    </source>
</reference>
<dbReference type="AlphaFoldDB" id="A0A388M3I7"/>
<dbReference type="Gramene" id="GBG89150">
    <property type="protein sequence ID" value="GBG89150"/>
    <property type="gene ID" value="CBR_g48857"/>
</dbReference>
<evidence type="ECO:0000313" key="2">
    <source>
        <dbReference type="Proteomes" id="UP000265515"/>
    </source>
</evidence>
<evidence type="ECO:0000313" key="1">
    <source>
        <dbReference type="EMBL" id="GBG89150.1"/>
    </source>
</evidence>
<organism evidence="1 2">
    <name type="scientific">Chara braunii</name>
    <name type="common">Braun's stonewort</name>
    <dbReference type="NCBI Taxonomy" id="69332"/>
    <lineage>
        <taxon>Eukaryota</taxon>
        <taxon>Viridiplantae</taxon>
        <taxon>Streptophyta</taxon>
        <taxon>Charophyceae</taxon>
        <taxon>Charales</taxon>
        <taxon>Characeae</taxon>
        <taxon>Chara</taxon>
    </lineage>
</organism>
<sequence>MMTDWIRLIGERLEQLHPIEGQLHPIAEKLKFDWIEGLLHLIEEKLKFDWIHWSILDRLEKQTDAWRLHLSSSC</sequence>
<comment type="caution">
    <text evidence="1">The sequence shown here is derived from an EMBL/GenBank/DDBJ whole genome shotgun (WGS) entry which is preliminary data.</text>
</comment>
<dbReference type="Proteomes" id="UP000265515">
    <property type="component" value="Unassembled WGS sequence"/>
</dbReference>
<proteinExistence type="predicted"/>
<accession>A0A388M3I7</accession>
<gene>
    <name evidence="1" type="ORF">CBR_g48857</name>
</gene>
<dbReference type="EMBL" id="BFEA01000719">
    <property type="protein sequence ID" value="GBG89150.1"/>
    <property type="molecule type" value="Genomic_DNA"/>
</dbReference>